<reference evidence="1" key="1">
    <citation type="submission" date="2013-11" db="EMBL/GenBank/DDBJ databases">
        <title>Genome sequence of the fusiform rust pathogen reveals effectors for host alternation and coevolution with pine.</title>
        <authorList>
            <consortium name="DOE Joint Genome Institute"/>
            <person name="Smith K."/>
            <person name="Pendleton A."/>
            <person name="Kubisiak T."/>
            <person name="Anderson C."/>
            <person name="Salamov A."/>
            <person name="Aerts A."/>
            <person name="Riley R."/>
            <person name="Clum A."/>
            <person name="Lindquist E."/>
            <person name="Ence D."/>
            <person name="Campbell M."/>
            <person name="Kronenberg Z."/>
            <person name="Feau N."/>
            <person name="Dhillon B."/>
            <person name="Hamelin R."/>
            <person name="Burleigh J."/>
            <person name="Smith J."/>
            <person name="Yandell M."/>
            <person name="Nelson C."/>
            <person name="Grigoriev I."/>
            <person name="Davis J."/>
        </authorList>
    </citation>
    <scope>NUCLEOTIDE SEQUENCE</scope>
    <source>
        <strain evidence="1">G11</strain>
    </source>
</reference>
<accession>A0A9P6N9B7</accession>
<protein>
    <submittedName>
        <fullName evidence="1">Uncharacterized protein</fullName>
    </submittedName>
</protein>
<evidence type="ECO:0000313" key="1">
    <source>
        <dbReference type="EMBL" id="KAG0139818.1"/>
    </source>
</evidence>
<sequence>MEEEYMALMDTACKAIWWHQVLEGFGYSQANAVLEIKYKNKGAGELMGYN</sequence>
<comment type="caution">
    <text evidence="1">The sequence shown here is derived from an EMBL/GenBank/DDBJ whole genome shotgun (WGS) entry which is preliminary data.</text>
</comment>
<name>A0A9P6N9B7_9BASI</name>
<evidence type="ECO:0000313" key="2">
    <source>
        <dbReference type="Proteomes" id="UP000886653"/>
    </source>
</evidence>
<proteinExistence type="predicted"/>
<dbReference type="Proteomes" id="UP000886653">
    <property type="component" value="Unassembled WGS sequence"/>
</dbReference>
<keyword evidence="2" id="KW-1185">Reference proteome</keyword>
<gene>
    <name evidence="1" type="ORF">CROQUDRAFT_101020</name>
</gene>
<dbReference type="EMBL" id="MU167519">
    <property type="protein sequence ID" value="KAG0139818.1"/>
    <property type="molecule type" value="Genomic_DNA"/>
</dbReference>
<dbReference type="AlphaFoldDB" id="A0A9P6N9B7"/>
<organism evidence="1 2">
    <name type="scientific">Cronartium quercuum f. sp. fusiforme G11</name>
    <dbReference type="NCBI Taxonomy" id="708437"/>
    <lineage>
        <taxon>Eukaryota</taxon>
        <taxon>Fungi</taxon>
        <taxon>Dikarya</taxon>
        <taxon>Basidiomycota</taxon>
        <taxon>Pucciniomycotina</taxon>
        <taxon>Pucciniomycetes</taxon>
        <taxon>Pucciniales</taxon>
        <taxon>Coleosporiaceae</taxon>
        <taxon>Cronartium</taxon>
    </lineage>
</organism>